<dbReference type="Gene3D" id="2.40.30.170">
    <property type="match status" value="1"/>
</dbReference>
<dbReference type="GO" id="GO:0022857">
    <property type="term" value="F:transmembrane transporter activity"/>
    <property type="evidence" value="ECO:0007669"/>
    <property type="project" value="InterPro"/>
</dbReference>
<dbReference type="GO" id="GO:0005886">
    <property type="term" value="C:plasma membrane"/>
    <property type="evidence" value="ECO:0007669"/>
    <property type="project" value="TreeGrafter"/>
</dbReference>
<dbReference type="InterPro" id="IPR058627">
    <property type="entry name" value="MdtA-like_C"/>
</dbReference>
<gene>
    <name evidence="8" type="ORF">C8N32_11450</name>
</gene>
<evidence type="ECO:0000256" key="3">
    <source>
        <dbReference type="SAM" id="Coils"/>
    </source>
</evidence>
<dbReference type="OrthoDB" id="7811737at2"/>
<evidence type="ECO:0000259" key="6">
    <source>
        <dbReference type="Pfam" id="PF25944"/>
    </source>
</evidence>
<feature type="coiled-coil region" evidence="3">
    <location>
        <begin position="107"/>
        <end position="134"/>
    </location>
</feature>
<dbReference type="PANTHER" id="PTHR30158:SF3">
    <property type="entry name" value="MULTIDRUG EFFLUX PUMP SUBUNIT ACRA-RELATED"/>
    <property type="match status" value="1"/>
</dbReference>
<dbReference type="GO" id="GO:0030313">
    <property type="term" value="C:cell envelope"/>
    <property type="evidence" value="ECO:0007669"/>
    <property type="project" value="UniProtKB-SubCell"/>
</dbReference>
<protein>
    <submittedName>
        <fullName evidence="8">Membrane fusion protein (Multidrug efflux system)</fullName>
    </submittedName>
</protein>
<dbReference type="AlphaFoldDB" id="A0A2T5BQE7"/>
<keyword evidence="9" id="KW-1185">Reference proteome</keyword>
<evidence type="ECO:0000256" key="2">
    <source>
        <dbReference type="ARBA" id="ARBA00009477"/>
    </source>
</evidence>
<evidence type="ECO:0000256" key="1">
    <source>
        <dbReference type="ARBA" id="ARBA00004196"/>
    </source>
</evidence>
<evidence type="ECO:0000259" key="5">
    <source>
        <dbReference type="Pfam" id="PF25917"/>
    </source>
</evidence>
<feature type="domain" description="Multidrug resistance protein MdtA-like beta-barrel" evidence="6">
    <location>
        <begin position="219"/>
        <end position="299"/>
    </location>
</feature>
<feature type="domain" description="Multidrug resistance protein MdtA-like barrel-sandwich hybrid" evidence="5">
    <location>
        <begin position="74"/>
        <end position="206"/>
    </location>
</feature>
<dbReference type="NCBIfam" id="TIGR01730">
    <property type="entry name" value="RND_mfp"/>
    <property type="match status" value="1"/>
</dbReference>
<dbReference type="Pfam" id="PF25944">
    <property type="entry name" value="Beta-barrel_RND"/>
    <property type="match status" value="1"/>
</dbReference>
<evidence type="ECO:0000259" key="7">
    <source>
        <dbReference type="Pfam" id="PF25967"/>
    </source>
</evidence>
<dbReference type="Pfam" id="PF25967">
    <property type="entry name" value="RND-MFP_C"/>
    <property type="match status" value="1"/>
</dbReference>
<evidence type="ECO:0000313" key="9">
    <source>
        <dbReference type="Proteomes" id="UP000243859"/>
    </source>
</evidence>
<comment type="similarity">
    <text evidence="2">Belongs to the membrane fusion protein (MFP) (TC 8.A.1) family.</text>
</comment>
<feature type="domain" description="Multidrug resistance protein MdtA-like C-terminal permuted SH3" evidence="7">
    <location>
        <begin position="307"/>
        <end position="367"/>
    </location>
</feature>
<dbReference type="Gene3D" id="2.40.420.20">
    <property type="match status" value="1"/>
</dbReference>
<dbReference type="InterPro" id="IPR058626">
    <property type="entry name" value="MdtA-like_b-barrel"/>
</dbReference>
<dbReference type="InterPro" id="IPR006143">
    <property type="entry name" value="RND_pump_MFP"/>
</dbReference>
<comment type="subcellular location">
    <subcellularLocation>
        <location evidence="1">Cell envelope</location>
    </subcellularLocation>
</comment>
<dbReference type="Pfam" id="PF25876">
    <property type="entry name" value="HH_MFP_RND"/>
    <property type="match status" value="1"/>
</dbReference>
<feature type="domain" description="Multidrug resistance protein MdtA-like alpha-helical hairpin" evidence="4">
    <location>
        <begin position="114"/>
        <end position="183"/>
    </location>
</feature>
<dbReference type="EMBL" id="QAAA01000014">
    <property type="protein sequence ID" value="PTN01351.1"/>
    <property type="molecule type" value="Genomic_DNA"/>
</dbReference>
<evidence type="ECO:0000259" key="4">
    <source>
        <dbReference type="Pfam" id="PF25876"/>
    </source>
</evidence>
<accession>A0A2T5BQE7</accession>
<evidence type="ECO:0000313" key="8">
    <source>
        <dbReference type="EMBL" id="PTN01351.1"/>
    </source>
</evidence>
<dbReference type="Pfam" id="PF25917">
    <property type="entry name" value="BSH_RND"/>
    <property type="match status" value="1"/>
</dbReference>
<dbReference type="PANTHER" id="PTHR30158">
    <property type="entry name" value="ACRA/E-RELATED COMPONENT OF DRUG EFFLUX TRANSPORTER"/>
    <property type="match status" value="1"/>
</dbReference>
<sequence length="383" mass="41614">MILSGPQRAPSSHSGGLRRIIFYFIIGIYSISAPVSAQSDEAERPAPAVTVAITETRNFENASAFTGRVEAIEAVELLARVQGYLEARHFEEGARVEKGDLLYELDSEIYRNALNQAQAALQIAQANEKLAQQQFDRQLELTERNVQSRAMLEEAQARLDIGFANVAAAKAKVEEAQINLGYTTIEAPLTGLIGRSTVSVGDLISPQSGVMASIVQTDPVYVRFPVPQTLFIDIRKRGARNEDVFVELTLADGKKYEHHGQVSFADVTANASTDTIVVRATVPNPDYFLVNSGLVDVRVVSNEDTSVLAIPLQALLIDQQGSFVLTVDDEDKVQIARIEEGRQQDGYLEVRSGLEPGARVIVEGIQKASPGIKVAPNAAQPSN</sequence>
<dbReference type="GO" id="GO:0046677">
    <property type="term" value="P:response to antibiotic"/>
    <property type="evidence" value="ECO:0007669"/>
    <property type="project" value="TreeGrafter"/>
</dbReference>
<dbReference type="RefSeq" id="WP_107893061.1">
    <property type="nucleotide sequence ID" value="NZ_NHSI01000040.1"/>
</dbReference>
<comment type="caution">
    <text evidence="8">The sequence shown here is derived from an EMBL/GenBank/DDBJ whole genome shotgun (WGS) entry which is preliminary data.</text>
</comment>
<name>A0A2T5BQE7_9RHOB</name>
<organism evidence="8 9">
    <name type="scientific">Rhodovulum imhoffii</name>
    <dbReference type="NCBI Taxonomy" id="365340"/>
    <lineage>
        <taxon>Bacteria</taxon>
        <taxon>Pseudomonadati</taxon>
        <taxon>Pseudomonadota</taxon>
        <taxon>Alphaproteobacteria</taxon>
        <taxon>Rhodobacterales</taxon>
        <taxon>Paracoccaceae</taxon>
        <taxon>Rhodovulum</taxon>
    </lineage>
</organism>
<dbReference type="Gene3D" id="2.40.50.100">
    <property type="match status" value="1"/>
</dbReference>
<dbReference type="SUPFAM" id="SSF111369">
    <property type="entry name" value="HlyD-like secretion proteins"/>
    <property type="match status" value="1"/>
</dbReference>
<dbReference type="Gene3D" id="1.10.287.470">
    <property type="entry name" value="Helix hairpin bin"/>
    <property type="match status" value="1"/>
</dbReference>
<dbReference type="InterPro" id="IPR058625">
    <property type="entry name" value="MdtA-like_BSH"/>
</dbReference>
<reference evidence="8 9" key="1">
    <citation type="submission" date="2018-04" db="EMBL/GenBank/DDBJ databases">
        <title>Genomic Encyclopedia of Archaeal and Bacterial Type Strains, Phase II (KMG-II): from individual species to whole genera.</title>
        <authorList>
            <person name="Goeker M."/>
        </authorList>
    </citation>
    <scope>NUCLEOTIDE SEQUENCE [LARGE SCALE GENOMIC DNA]</scope>
    <source>
        <strain evidence="8 9">DSM 18064</strain>
    </source>
</reference>
<dbReference type="Proteomes" id="UP000243859">
    <property type="component" value="Unassembled WGS sequence"/>
</dbReference>
<keyword evidence="3" id="KW-0175">Coiled coil</keyword>
<dbReference type="InterPro" id="IPR058624">
    <property type="entry name" value="MdtA-like_HH"/>
</dbReference>
<proteinExistence type="inferred from homology"/>